<dbReference type="Gramene" id="CDF37956">
    <property type="protein sequence ID" value="CDF37956"/>
    <property type="gene ID" value="CHC_T00005955001"/>
</dbReference>
<sequence length="45" mass="4487">MNVLVEKIIGNAFTPVQPIHSCQMSGCSGAGTANSSLGTALRGAP</sequence>
<reference evidence="2" key="1">
    <citation type="journal article" date="2013" name="Proc. Natl. Acad. Sci. U.S.A.">
        <title>Genome structure and metabolic features in the red seaweed Chondrus crispus shed light on evolution of the Archaeplastida.</title>
        <authorList>
            <person name="Collen J."/>
            <person name="Porcel B."/>
            <person name="Carre W."/>
            <person name="Ball S.G."/>
            <person name="Chaparro C."/>
            <person name="Tonon T."/>
            <person name="Barbeyron T."/>
            <person name="Michel G."/>
            <person name="Noel B."/>
            <person name="Valentin K."/>
            <person name="Elias M."/>
            <person name="Artiguenave F."/>
            <person name="Arun A."/>
            <person name="Aury J.M."/>
            <person name="Barbosa-Neto J.F."/>
            <person name="Bothwell J.H."/>
            <person name="Bouget F.Y."/>
            <person name="Brillet L."/>
            <person name="Cabello-Hurtado F."/>
            <person name="Capella-Gutierrez S."/>
            <person name="Charrier B."/>
            <person name="Cladiere L."/>
            <person name="Cock J.M."/>
            <person name="Coelho S.M."/>
            <person name="Colleoni C."/>
            <person name="Czjzek M."/>
            <person name="Da Silva C."/>
            <person name="Delage L."/>
            <person name="Denoeud F."/>
            <person name="Deschamps P."/>
            <person name="Dittami S.M."/>
            <person name="Gabaldon T."/>
            <person name="Gachon C.M."/>
            <person name="Groisillier A."/>
            <person name="Herve C."/>
            <person name="Jabbari K."/>
            <person name="Katinka M."/>
            <person name="Kloareg B."/>
            <person name="Kowalczyk N."/>
            <person name="Labadie K."/>
            <person name="Leblanc C."/>
            <person name="Lopez P.J."/>
            <person name="McLachlan D.H."/>
            <person name="Meslet-Cladiere L."/>
            <person name="Moustafa A."/>
            <person name="Nehr Z."/>
            <person name="Nyvall Collen P."/>
            <person name="Panaud O."/>
            <person name="Partensky F."/>
            <person name="Poulain J."/>
            <person name="Rensing S.A."/>
            <person name="Rousvoal S."/>
            <person name="Samson G."/>
            <person name="Symeonidi A."/>
            <person name="Weissenbach J."/>
            <person name="Zambounis A."/>
            <person name="Wincker P."/>
            <person name="Boyen C."/>
        </authorList>
    </citation>
    <scope>NUCLEOTIDE SEQUENCE [LARGE SCALE GENOMIC DNA]</scope>
    <source>
        <strain evidence="2">cv. Stackhouse</strain>
    </source>
</reference>
<organism evidence="1 2">
    <name type="scientific">Chondrus crispus</name>
    <name type="common">Carrageen Irish moss</name>
    <name type="synonym">Polymorpha crispa</name>
    <dbReference type="NCBI Taxonomy" id="2769"/>
    <lineage>
        <taxon>Eukaryota</taxon>
        <taxon>Rhodophyta</taxon>
        <taxon>Florideophyceae</taxon>
        <taxon>Rhodymeniophycidae</taxon>
        <taxon>Gigartinales</taxon>
        <taxon>Gigartinaceae</taxon>
        <taxon>Chondrus</taxon>
    </lineage>
</organism>
<evidence type="ECO:0000313" key="1">
    <source>
        <dbReference type="EMBL" id="CDF37956.1"/>
    </source>
</evidence>
<dbReference type="GeneID" id="17325575"/>
<name>R7QKF0_CHOCR</name>
<protein>
    <submittedName>
        <fullName evidence="1">Uncharacterized protein</fullName>
    </submittedName>
</protein>
<dbReference type="EMBL" id="HG001890">
    <property type="protein sequence ID" value="CDF37956.1"/>
    <property type="molecule type" value="Genomic_DNA"/>
</dbReference>
<proteinExistence type="predicted"/>
<dbReference type="KEGG" id="ccp:CHC_T00005955001"/>
<dbReference type="RefSeq" id="XP_005717825.1">
    <property type="nucleotide sequence ID" value="XM_005717768.1"/>
</dbReference>
<accession>R7QKF0</accession>
<dbReference type="AlphaFoldDB" id="R7QKF0"/>
<evidence type="ECO:0000313" key="2">
    <source>
        <dbReference type="Proteomes" id="UP000012073"/>
    </source>
</evidence>
<keyword evidence="2" id="KW-1185">Reference proteome</keyword>
<gene>
    <name evidence="1" type="ORF">CHC_T00005955001</name>
</gene>
<dbReference type="Proteomes" id="UP000012073">
    <property type="component" value="Unassembled WGS sequence"/>
</dbReference>